<organism evidence="1 2">
    <name type="scientific">Lactobacillus crispatus</name>
    <dbReference type="NCBI Taxonomy" id="47770"/>
    <lineage>
        <taxon>Bacteria</taxon>
        <taxon>Bacillati</taxon>
        <taxon>Bacillota</taxon>
        <taxon>Bacilli</taxon>
        <taxon>Lactobacillales</taxon>
        <taxon>Lactobacillaceae</taxon>
        <taxon>Lactobacillus</taxon>
    </lineage>
</organism>
<evidence type="ECO:0000313" key="2">
    <source>
        <dbReference type="Proteomes" id="UP000295195"/>
    </source>
</evidence>
<dbReference type="InterPro" id="IPR008523">
    <property type="entry name" value="DUF805"/>
</dbReference>
<dbReference type="Proteomes" id="UP000295195">
    <property type="component" value="Unassembled WGS sequence"/>
</dbReference>
<evidence type="ECO:0000313" key="1">
    <source>
        <dbReference type="EMBL" id="TDN30347.1"/>
    </source>
</evidence>
<gene>
    <name evidence="1" type="ORF">CEE75_08245</name>
</gene>
<accession>A0A4V3BII9</accession>
<protein>
    <submittedName>
        <fullName evidence="1">DUF805 domain-containing protein</fullName>
    </submittedName>
</protein>
<dbReference type="AlphaFoldDB" id="A0A4V3BII9"/>
<reference evidence="1 2" key="1">
    <citation type="submission" date="2017-06" db="EMBL/GenBank/DDBJ databases">
        <authorList>
            <person name="Swanenburg J."/>
            <person name="Kort R."/>
        </authorList>
    </citation>
    <scope>NUCLEOTIDE SEQUENCE [LARGE SCALE GENOMIC DNA]</scope>
    <source>
        <strain evidence="1 2">RL05</strain>
    </source>
</reference>
<dbReference type="GO" id="GO:0016020">
    <property type="term" value="C:membrane"/>
    <property type="evidence" value="ECO:0007669"/>
    <property type="project" value="InterPro"/>
</dbReference>
<comment type="caution">
    <text evidence="1">The sequence shown here is derived from an EMBL/GenBank/DDBJ whole genome shotgun (WGS) entry which is preliminary data.</text>
</comment>
<dbReference type="Pfam" id="PF05656">
    <property type="entry name" value="DUF805"/>
    <property type="match status" value="1"/>
</dbReference>
<dbReference type="EMBL" id="NKLP01000142">
    <property type="protein sequence ID" value="TDN30347.1"/>
    <property type="molecule type" value="Genomic_DNA"/>
</dbReference>
<sequence length="109" mass="12648">MILLVILAACSATAYSIDGIAYSSNEFFLLTHVSTGTLIIQIIIYLLIIWILLGLLGFTIRRLHDTDHTGWWYWISVIPFGYLFLLYFMVLPTVEKPVRWGSYLFKEKK</sequence>
<name>A0A4V3BII9_9LACO</name>
<proteinExistence type="predicted"/>